<dbReference type="SUPFAM" id="SSF46894">
    <property type="entry name" value="C-terminal effector domain of the bipartite response regulators"/>
    <property type="match status" value="1"/>
</dbReference>
<dbReference type="CDD" id="cd17574">
    <property type="entry name" value="REC_OmpR"/>
    <property type="match status" value="1"/>
</dbReference>
<dbReference type="InterPro" id="IPR011006">
    <property type="entry name" value="CheY-like_superfamily"/>
</dbReference>
<evidence type="ECO:0000256" key="3">
    <source>
        <dbReference type="ARBA" id="ARBA00023125"/>
    </source>
</evidence>
<dbReference type="Pfam" id="PF00072">
    <property type="entry name" value="Response_reg"/>
    <property type="match status" value="1"/>
</dbReference>
<dbReference type="SUPFAM" id="SSF52172">
    <property type="entry name" value="CheY-like"/>
    <property type="match status" value="1"/>
</dbReference>
<evidence type="ECO:0000256" key="1">
    <source>
        <dbReference type="ARBA" id="ARBA00022553"/>
    </source>
</evidence>
<sequence length="227" mass="26198">MNKKTHILLAEDETALGQILKESLETRDFVVQLCHNGEEAFELYQANQPDVLVLDVMMPKKDGFTLAQQIRKNDDDTPIIFLTAKSQPHDVVMGFNTGGNDYLKKPFSIEELIVRIKNLLNNRKTPNKNNDILIGHYMFSPKNQTLQYREEKKETLTSRESQLLLYLARHKNDTIDRNVVLAQLWGNSDFYSARSMDVFISKLRKRLSKDKSIKILNVRGVGYKLVV</sequence>
<dbReference type="PROSITE" id="PS51755">
    <property type="entry name" value="OMPR_PHOB"/>
    <property type="match status" value="1"/>
</dbReference>
<dbReference type="RefSeq" id="WP_250590234.1">
    <property type="nucleotide sequence ID" value="NZ_JAMLJM010000001.1"/>
</dbReference>
<dbReference type="SMART" id="SM00448">
    <property type="entry name" value="REC"/>
    <property type="match status" value="1"/>
</dbReference>
<dbReference type="CDD" id="cd00383">
    <property type="entry name" value="trans_reg_C"/>
    <property type="match status" value="1"/>
</dbReference>
<dbReference type="PROSITE" id="PS50110">
    <property type="entry name" value="RESPONSE_REGULATORY"/>
    <property type="match status" value="1"/>
</dbReference>
<dbReference type="Proteomes" id="UP001317191">
    <property type="component" value="Unassembled WGS sequence"/>
</dbReference>
<keyword evidence="3 5" id="KW-0238">DNA-binding</keyword>
<dbReference type="Gene3D" id="3.40.50.2300">
    <property type="match status" value="1"/>
</dbReference>
<reference evidence="8 9" key="1">
    <citation type="submission" date="2022-05" db="EMBL/GenBank/DDBJ databases">
        <title>Flavobacterium sp., isolated from activated sludge.</title>
        <authorList>
            <person name="Ran Q."/>
        </authorList>
    </citation>
    <scope>NUCLEOTIDE SEQUENCE [LARGE SCALE GENOMIC DNA]</scope>
    <source>
        <strain evidence="8 9">HXWNR70</strain>
    </source>
</reference>
<dbReference type="InterPro" id="IPR036388">
    <property type="entry name" value="WH-like_DNA-bd_sf"/>
</dbReference>
<feature type="domain" description="Response regulatory" evidence="6">
    <location>
        <begin position="6"/>
        <end position="120"/>
    </location>
</feature>
<organism evidence="8 9">
    <name type="scientific">Flavobacterium luminosum</name>
    <dbReference type="NCBI Taxonomy" id="2949086"/>
    <lineage>
        <taxon>Bacteria</taxon>
        <taxon>Pseudomonadati</taxon>
        <taxon>Bacteroidota</taxon>
        <taxon>Flavobacteriia</taxon>
        <taxon>Flavobacteriales</taxon>
        <taxon>Flavobacteriaceae</taxon>
        <taxon>Flavobacterium</taxon>
    </lineage>
</organism>
<dbReference type="EMBL" id="JAMLJM010000001">
    <property type="protein sequence ID" value="MCL9807752.1"/>
    <property type="molecule type" value="Genomic_DNA"/>
</dbReference>
<feature type="domain" description="OmpR/PhoB-type" evidence="7">
    <location>
        <begin position="129"/>
        <end position="227"/>
    </location>
</feature>
<protein>
    <submittedName>
        <fullName evidence="8">Response regulator transcription factor</fullName>
    </submittedName>
</protein>
<dbReference type="SMART" id="SM00862">
    <property type="entry name" value="Trans_reg_C"/>
    <property type="match status" value="1"/>
</dbReference>
<keyword evidence="1 4" id="KW-0597">Phosphoprotein</keyword>
<dbReference type="PANTHER" id="PTHR48111">
    <property type="entry name" value="REGULATOR OF RPOS"/>
    <property type="match status" value="1"/>
</dbReference>
<feature type="modified residue" description="4-aspartylphosphate" evidence="4">
    <location>
        <position position="55"/>
    </location>
</feature>
<dbReference type="Gene3D" id="1.10.10.10">
    <property type="entry name" value="Winged helix-like DNA-binding domain superfamily/Winged helix DNA-binding domain"/>
    <property type="match status" value="1"/>
</dbReference>
<accession>A0ABT0TJS0</accession>
<dbReference type="Pfam" id="PF00486">
    <property type="entry name" value="Trans_reg_C"/>
    <property type="match status" value="1"/>
</dbReference>
<dbReference type="PANTHER" id="PTHR48111:SF40">
    <property type="entry name" value="PHOSPHATE REGULON TRANSCRIPTIONAL REGULATORY PROTEIN PHOB"/>
    <property type="match status" value="1"/>
</dbReference>
<evidence type="ECO:0000313" key="8">
    <source>
        <dbReference type="EMBL" id="MCL9807752.1"/>
    </source>
</evidence>
<evidence type="ECO:0000259" key="6">
    <source>
        <dbReference type="PROSITE" id="PS50110"/>
    </source>
</evidence>
<feature type="DNA-binding region" description="OmpR/PhoB-type" evidence="5">
    <location>
        <begin position="129"/>
        <end position="227"/>
    </location>
</feature>
<proteinExistence type="predicted"/>
<evidence type="ECO:0000256" key="2">
    <source>
        <dbReference type="ARBA" id="ARBA00023012"/>
    </source>
</evidence>
<dbReference type="InterPro" id="IPR039420">
    <property type="entry name" value="WalR-like"/>
</dbReference>
<keyword evidence="9" id="KW-1185">Reference proteome</keyword>
<evidence type="ECO:0000259" key="7">
    <source>
        <dbReference type="PROSITE" id="PS51755"/>
    </source>
</evidence>
<dbReference type="InterPro" id="IPR001789">
    <property type="entry name" value="Sig_transdc_resp-reg_receiver"/>
</dbReference>
<evidence type="ECO:0000313" key="9">
    <source>
        <dbReference type="Proteomes" id="UP001317191"/>
    </source>
</evidence>
<evidence type="ECO:0000256" key="5">
    <source>
        <dbReference type="PROSITE-ProRule" id="PRU01091"/>
    </source>
</evidence>
<name>A0ABT0TJS0_9FLAO</name>
<dbReference type="InterPro" id="IPR016032">
    <property type="entry name" value="Sig_transdc_resp-reg_C-effctor"/>
</dbReference>
<dbReference type="InterPro" id="IPR001867">
    <property type="entry name" value="OmpR/PhoB-type_DNA-bd"/>
</dbReference>
<gene>
    <name evidence="8" type="ORF">NAT50_00060</name>
</gene>
<keyword evidence="2" id="KW-0902">Two-component regulatory system</keyword>
<evidence type="ECO:0000256" key="4">
    <source>
        <dbReference type="PROSITE-ProRule" id="PRU00169"/>
    </source>
</evidence>
<comment type="caution">
    <text evidence="8">The sequence shown here is derived from an EMBL/GenBank/DDBJ whole genome shotgun (WGS) entry which is preliminary data.</text>
</comment>